<reference evidence="5" key="2">
    <citation type="submission" date="2019-03" db="EMBL/GenBank/DDBJ databases">
        <authorList>
            <person name="Yan Y.-Q."/>
            <person name="Du Z.-J."/>
        </authorList>
    </citation>
    <scope>NUCLEOTIDE SEQUENCE</scope>
    <source>
        <strain evidence="5">PP-F2FG21</strain>
    </source>
</reference>
<protein>
    <submittedName>
        <fullName evidence="4">Beta-lactamase regulating signal transducer with metallopeptidase domain</fullName>
    </submittedName>
</protein>
<feature type="domain" description="Peptidase M56" evidence="3">
    <location>
        <begin position="24"/>
        <end position="296"/>
    </location>
</feature>
<dbReference type="OrthoDB" id="15218at2"/>
<dbReference type="Gene3D" id="3.30.2010.10">
    <property type="entry name" value="Metalloproteases ('zincins'), catalytic domain"/>
    <property type="match status" value="1"/>
</dbReference>
<keyword evidence="2" id="KW-1133">Transmembrane helix</keyword>
<dbReference type="InterPro" id="IPR008756">
    <property type="entry name" value="Peptidase_M56"/>
</dbReference>
<dbReference type="Proteomes" id="UP000297248">
    <property type="component" value="Unassembled WGS sequence"/>
</dbReference>
<dbReference type="Pfam" id="PF05569">
    <property type="entry name" value="Peptidase_M56"/>
    <property type="match status" value="1"/>
</dbReference>
<evidence type="ECO:0000256" key="1">
    <source>
        <dbReference type="SAM" id="MobiDB-lite"/>
    </source>
</evidence>
<dbReference type="EMBL" id="JACIEG010000004">
    <property type="protein sequence ID" value="MBB3969600.1"/>
    <property type="molecule type" value="Genomic_DNA"/>
</dbReference>
<evidence type="ECO:0000313" key="6">
    <source>
        <dbReference type="Proteomes" id="UP000297248"/>
    </source>
</evidence>
<evidence type="ECO:0000313" key="4">
    <source>
        <dbReference type="EMBL" id="MBB3969600.1"/>
    </source>
</evidence>
<feature type="transmembrane region" description="Helical" evidence="2">
    <location>
        <begin position="107"/>
        <end position="128"/>
    </location>
</feature>
<keyword evidence="2" id="KW-0472">Membrane</keyword>
<dbReference type="CDD" id="cd07341">
    <property type="entry name" value="M56_BlaR1_MecR1_like"/>
    <property type="match status" value="1"/>
</dbReference>
<dbReference type="EMBL" id="SNQG01000005">
    <property type="protein sequence ID" value="TEW64989.1"/>
    <property type="molecule type" value="Genomic_DNA"/>
</dbReference>
<dbReference type="PANTHER" id="PTHR34978">
    <property type="entry name" value="POSSIBLE SENSOR-TRANSDUCER PROTEIN BLAR"/>
    <property type="match status" value="1"/>
</dbReference>
<keyword evidence="7" id="KW-1185">Reference proteome</keyword>
<dbReference type="RefSeq" id="WP_134337064.1">
    <property type="nucleotide sequence ID" value="NZ_BMCZ01000005.1"/>
</dbReference>
<feature type="transmembrane region" description="Helical" evidence="2">
    <location>
        <begin position="310"/>
        <end position="328"/>
    </location>
</feature>
<feature type="transmembrane region" description="Helical" evidence="2">
    <location>
        <begin position="46"/>
        <end position="65"/>
    </location>
</feature>
<feature type="transmembrane region" description="Helical" evidence="2">
    <location>
        <begin position="12"/>
        <end position="34"/>
    </location>
</feature>
<comment type="caution">
    <text evidence="5">The sequence shown here is derived from an EMBL/GenBank/DDBJ whole genome shotgun (WGS) entry which is preliminary data.</text>
</comment>
<feature type="region of interest" description="Disordered" evidence="1">
    <location>
        <begin position="579"/>
        <end position="599"/>
    </location>
</feature>
<sequence>MENILYNISQVLGIAIIHSLWQGLLIYFILKLVLLCAHELSSSKKYLIALSSLLAITGWFAYTLIHQIQLYDWLAKPDNLSLLAAFPQNIQQFGHQTIRYYYSIEQYLPYVTAVYALGLFINLTRVLLAHRKIQNIKHTMSLGVQLQRQIGEFAHKLDITQTVKVGFSQMVDVPCIVGYLKPVILLPFTLSTCLGSEEIEAILMHELAHIKRNDYLINLLRQVITTLLFFNPCVLLINKIIGEERENSCDDMVVDVTQKPVIYAKALFKLEQNRQNQLQLALAVTGKKYYLLKRIERIMKTKKQMPNMRPTLVAMLILTLSFGALALLNPQIAQGKISVKALTPAVIKNMLRDTVPVAAKSPTTTPKPKIAAIKSKAAFKQKRAAGKWNVNNNYNIDINDPELERLSKEVEKHGDAISKYYDSPAFKAQSDQMEKLGNDVEAFYNSDRIKQATAAQEKAAAGFEKQWGGRSGKMDELGKQMSAAGDVMSKYYESKEFKEMNASLAKKYGVPVNGSYNSDDNKNDDKYRQYQAELKQHIPAGVLQQQDKMKELGRQMHAYTNNPDVQKSREEMRAAGDEMRKAFNNPDMKQKQEEMRKVGRQMRSFTANPDIANQKKQLQEASAKLRAYTQSPEFKKKLAEYRKTYPENVYRWNESEDVEKPEAPEKPEPVESN</sequence>
<dbReference type="AlphaFoldDB" id="A0A4Y8AAV3"/>
<evidence type="ECO:0000313" key="7">
    <source>
        <dbReference type="Proteomes" id="UP000583101"/>
    </source>
</evidence>
<dbReference type="Proteomes" id="UP000583101">
    <property type="component" value="Unassembled WGS sequence"/>
</dbReference>
<reference evidence="4 7" key="3">
    <citation type="submission" date="2020-08" db="EMBL/GenBank/DDBJ databases">
        <title>Genomic Encyclopedia of Type Strains, Phase IV (KMG-IV): sequencing the most valuable type-strain genomes for metagenomic binning, comparative biology and taxonomic classification.</title>
        <authorList>
            <person name="Goeker M."/>
        </authorList>
    </citation>
    <scope>NUCLEOTIDE SEQUENCE [LARGE SCALE GENOMIC DNA]</scope>
    <source>
        <strain evidence="4 7">DSM 100995</strain>
    </source>
</reference>
<dbReference type="InterPro" id="IPR052173">
    <property type="entry name" value="Beta-lactam_resp_regulator"/>
</dbReference>
<name>A0A4Y8AAV3_9SPHI</name>
<feature type="region of interest" description="Disordered" evidence="1">
    <location>
        <begin position="650"/>
        <end position="673"/>
    </location>
</feature>
<accession>A0A4Y8AAV3</accession>
<gene>
    <name evidence="5" type="ORF">E2R65_13785</name>
    <name evidence="4" type="ORF">GGR35_002213</name>
</gene>
<evidence type="ECO:0000313" key="5">
    <source>
        <dbReference type="EMBL" id="TEW64989.1"/>
    </source>
</evidence>
<organism evidence="5 6">
    <name type="scientific">Mucilaginibacter phyllosphaerae</name>
    <dbReference type="NCBI Taxonomy" id="1812349"/>
    <lineage>
        <taxon>Bacteria</taxon>
        <taxon>Pseudomonadati</taxon>
        <taxon>Bacteroidota</taxon>
        <taxon>Sphingobacteriia</taxon>
        <taxon>Sphingobacteriales</taxon>
        <taxon>Sphingobacteriaceae</taxon>
        <taxon>Mucilaginibacter</taxon>
    </lineage>
</organism>
<proteinExistence type="predicted"/>
<dbReference type="PANTHER" id="PTHR34978:SF3">
    <property type="entry name" value="SLR0241 PROTEIN"/>
    <property type="match status" value="1"/>
</dbReference>
<evidence type="ECO:0000259" key="3">
    <source>
        <dbReference type="Pfam" id="PF05569"/>
    </source>
</evidence>
<feature type="compositionally biased region" description="Basic and acidic residues" evidence="1">
    <location>
        <begin position="588"/>
        <end position="597"/>
    </location>
</feature>
<evidence type="ECO:0000256" key="2">
    <source>
        <dbReference type="SAM" id="Phobius"/>
    </source>
</evidence>
<reference evidence="5 6" key="1">
    <citation type="journal article" date="2016" name="Int. J. Syst. Evol. Microbiol.">
        <title>Proposal of Mucilaginibacter phyllosphaerae sp. nov. isolated from the phyllosphere of Galium album.</title>
        <authorList>
            <person name="Aydogan E.L."/>
            <person name="Busse H.J."/>
            <person name="Moser G."/>
            <person name="Muller C."/>
            <person name="Kampfer P."/>
            <person name="Glaeser S.P."/>
        </authorList>
    </citation>
    <scope>NUCLEOTIDE SEQUENCE [LARGE SCALE GENOMIC DNA]</scope>
    <source>
        <strain evidence="5 6">PP-F2FG21</strain>
    </source>
</reference>
<feature type="compositionally biased region" description="Basic and acidic residues" evidence="1">
    <location>
        <begin position="658"/>
        <end position="673"/>
    </location>
</feature>
<keyword evidence="2" id="KW-0812">Transmembrane</keyword>